<feature type="compositionally biased region" description="Polar residues" evidence="1">
    <location>
        <begin position="112"/>
        <end position="158"/>
    </location>
</feature>
<evidence type="ECO:0000256" key="1">
    <source>
        <dbReference type="SAM" id="MobiDB-lite"/>
    </source>
</evidence>
<feature type="region of interest" description="Disordered" evidence="1">
    <location>
        <begin position="92"/>
        <end position="210"/>
    </location>
</feature>
<proteinExistence type="predicted"/>
<feature type="region of interest" description="Disordered" evidence="1">
    <location>
        <begin position="387"/>
        <end position="415"/>
    </location>
</feature>
<dbReference type="Pfam" id="PF15232">
    <property type="entry name" value="DUF4585"/>
    <property type="match status" value="1"/>
</dbReference>
<feature type="region of interest" description="Disordered" evidence="1">
    <location>
        <begin position="248"/>
        <end position="367"/>
    </location>
</feature>
<name>A0ABD0PVN3_CIRMR</name>
<feature type="domain" description="DUF4585" evidence="2">
    <location>
        <begin position="574"/>
        <end position="647"/>
    </location>
</feature>
<feature type="region of interest" description="Disordered" evidence="1">
    <location>
        <begin position="475"/>
        <end position="527"/>
    </location>
</feature>
<dbReference type="PANTHER" id="PTHR33775:SF2">
    <property type="entry name" value="CARDIAC-ENRICHED FHL2-INTERACTING PROTEIN"/>
    <property type="match status" value="1"/>
</dbReference>
<protein>
    <recommendedName>
        <fullName evidence="2">DUF4585 domain-containing protein</fullName>
    </recommendedName>
</protein>
<feature type="compositionally biased region" description="Basic and acidic residues" evidence="1">
    <location>
        <begin position="269"/>
        <end position="279"/>
    </location>
</feature>
<comment type="caution">
    <text evidence="3">The sequence shown here is derived from an EMBL/GenBank/DDBJ whole genome shotgun (WGS) entry which is preliminary data.</text>
</comment>
<feature type="non-terminal residue" evidence="3">
    <location>
        <position position="1"/>
    </location>
</feature>
<dbReference type="EMBL" id="JAMKFB020000013">
    <property type="protein sequence ID" value="KAL0178099.1"/>
    <property type="molecule type" value="Genomic_DNA"/>
</dbReference>
<dbReference type="Proteomes" id="UP001529510">
    <property type="component" value="Unassembled WGS sequence"/>
</dbReference>
<dbReference type="InterPro" id="IPR027838">
    <property type="entry name" value="DUF4585"/>
</dbReference>
<dbReference type="InterPro" id="IPR052303">
    <property type="entry name" value="CEFIP"/>
</dbReference>
<sequence length="678" mass="76006">QEETKKEAILSKPEATQRNKKVTRPEISAIADYARLKVIAAEDDTKEIDIFPKMDFYNNYDQPVLRIHKELHGNVPDIGGESKRDIISMEKGQNLEDKASQFKKQTDKEKMPQQQKHVIPNTVQQKPISRVASGSQDEAGSTGTQPRALTNLKESNTKPIFVEHPNRNKMYQSKNPQGVPLQAEGTITRSRQMTHDKTTEKGNLSHYGRQESLANLSSSGTLRAADNQVHMASPPEEEMEELQYYTVNALDTEIKPKEAPEPPPPSLKTDSEEEKKEDSSFLQSLTDYGKAHTTGPRSNSSSPAMGKPIMFKVKDNTTRTSSVTKTVKPRFHRSFSEDFRIGSPKEHLSGLEKEDEIHPKESPNPSVLHEPAIAAHRLQKFKETLHNNLPSAEYATKQSKSYRRRSQNFEEEETRSVISTMSEDMENFTASLRDVANISAGFTTKHESYRDAYQRPASACYERPESACYERPESACSDMRPFGKPPTVPPKSEKALRRAQRLATRRMKKAETPKIPPENQEQLESKSIRSVSGVASSPSDTLSTHLAVQASPPLSQYDVQPNYTPPAHSIVAQPFPVTQRKLLQDPNSGQYFMVDVPLPVKTKTFYDPETGKYVQLNVRQRTQGALTQPASLEMLNAPCMLYRGFLPMAASSLPPLRSTPEMSTPADNQDTLERGSEA</sequence>
<evidence type="ECO:0000313" key="3">
    <source>
        <dbReference type="EMBL" id="KAL0178099.1"/>
    </source>
</evidence>
<evidence type="ECO:0000259" key="2">
    <source>
        <dbReference type="Pfam" id="PF15232"/>
    </source>
</evidence>
<dbReference type="AlphaFoldDB" id="A0ABD0PVN3"/>
<feature type="region of interest" description="Disordered" evidence="1">
    <location>
        <begin position="653"/>
        <end position="678"/>
    </location>
</feature>
<dbReference type="PANTHER" id="PTHR33775">
    <property type="entry name" value="CARDIAC-ENRICHED FHL2-INTERACTING PROTEIN-RELATED"/>
    <property type="match status" value="1"/>
</dbReference>
<feature type="non-terminal residue" evidence="3">
    <location>
        <position position="678"/>
    </location>
</feature>
<gene>
    <name evidence="3" type="ORF">M9458_026993</name>
</gene>
<organism evidence="3 4">
    <name type="scientific">Cirrhinus mrigala</name>
    <name type="common">Mrigala</name>
    <dbReference type="NCBI Taxonomy" id="683832"/>
    <lineage>
        <taxon>Eukaryota</taxon>
        <taxon>Metazoa</taxon>
        <taxon>Chordata</taxon>
        <taxon>Craniata</taxon>
        <taxon>Vertebrata</taxon>
        <taxon>Euteleostomi</taxon>
        <taxon>Actinopterygii</taxon>
        <taxon>Neopterygii</taxon>
        <taxon>Teleostei</taxon>
        <taxon>Ostariophysi</taxon>
        <taxon>Cypriniformes</taxon>
        <taxon>Cyprinidae</taxon>
        <taxon>Labeoninae</taxon>
        <taxon>Labeonini</taxon>
        <taxon>Cirrhinus</taxon>
    </lineage>
</organism>
<feature type="compositionally biased region" description="Basic residues" evidence="1">
    <location>
        <begin position="497"/>
        <end position="508"/>
    </location>
</feature>
<keyword evidence="4" id="KW-1185">Reference proteome</keyword>
<feature type="compositionally biased region" description="Basic and acidic residues" evidence="1">
    <location>
        <begin position="334"/>
        <end position="361"/>
    </location>
</feature>
<reference evidence="3 4" key="1">
    <citation type="submission" date="2024-05" db="EMBL/GenBank/DDBJ databases">
        <title>Genome sequencing and assembly of Indian major carp, Cirrhinus mrigala (Hamilton, 1822).</title>
        <authorList>
            <person name="Mohindra V."/>
            <person name="Chowdhury L.M."/>
            <person name="Lal K."/>
            <person name="Jena J.K."/>
        </authorList>
    </citation>
    <scope>NUCLEOTIDE SEQUENCE [LARGE SCALE GENOMIC DNA]</scope>
    <source>
        <strain evidence="3">CM1030</strain>
        <tissue evidence="3">Blood</tissue>
    </source>
</reference>
<accession>A0ABD0PVN3</accession>
<evidence type="ECO:0000313" key="4">
    <source>
        <dbReference type="Proteomes" id="UP001529510"/>
    </source>
</evidence>
<feature type="compositionally biased region" description="Basic and acidic residues" evidence="1">
    <location>
        <begin position="92"/>
        <end position="111"/>
    </location>
</feature>
<feature type="compositionally biased region" description="Polar residues" evidence="1">
    <location>
        <begin position="660"/>
        <end position="669"/>
    </location>
</feature>
<feature type="region of interest" description="Disordered" evidence="1">
    <location>
        <begin position="1"/>
        <end position="21"/>
    </location>
</feature>